<organism evidence="1 2">
    <name type="scientific">Oceanobacillus kapialis</name>
    <dbReference type="NCBI Taxonomy" id="481353"/>
    <lineage>
        <taxon>Bacteria</taxon>
        <taxon>Bacillati</taxon>
        <taxon>Bacillota</taxon>
        <taxon>Bacilli</taxon>
        <taxon>Bacillales</taxon>
        <taxon>Bacillaceae</taxon>
        <taxon>Oceanobacillus</taxon>
    </lineage>
</organism>
<protein>
    <recommendedName>
        <fullName evidence="3">PepSY domain-containing protein</fullName>
    </recommendedName>
</protein>
<evidence type="ECO:0000313" key="2">
    <source>
        <dbReference type="Proteomes" id="UP001597451"/>
    </source>
</evidence>
<sequence>MAKKELNTKEQHYADTRKEAEDIVAEAKEDMHLTKWGINEKHNKYGQYFVIDLQFTFNTPKEIMEVEV</sequence>
<dbReference type="EMBL" id="JBHUMX010000019">
    <property type="protein sequence ID" value="MFD2628745.1"/>
    <property type="molecule type" value="Genomic_DNA"/>
</dbReference>
<dbReference type="Proteomes" id="UP001597451">
    <property type="component" value="Unassembled WGS sequence"/>
</dbReference>
<reference evidence="2" key="1">
    <citation type="journal article" date="2019" name="Int. J. Syst. Evol. Microbiol.">
        <title>The Global Catalogue of Microorganisms (GCM) 10K type strain sequencing project: providing services to taxonomists for standard genome sequencing and annotation.</title>
        <authorList>
            <consortium name="The Broad Institute Genomics Platform"/>
            <consortium name="The Broad Institute Genome Sequencing Center for Infectious Disease"/>
            <person name="Wu L."/>
            <person name="Ma J."/>
        </authorList>
    </citation>
    <scope>NUCLEOTIDE SEQUENCE [LARGE SCALE GENOMIC DNA]</scope>
    <source>
        <strain evidence="2">TISTR 1858</strain>
    </source>
</reference>
<gene>
    <name evidence="1" type="ORF">ACFSUN_08080</name>
</gene>
<evidence type="ECO:0008006" key="3">
    <source>
        <dbReference type="Google" id="ProtNLM"/>
    </source>
</evidence>
<comment type="caution">
    <text evidence="1">The sequence shown here is derived from an EMBL/GenBank/DDBJ whole genome shotgun (WGS) entry which is preliminary data.</text>
</comment>
<evidence type="ECO:0000313" key="1">
    <source>
        <dbReference type="EMBL" id="MFD2628745.1"/>
    </source>
</evidence>
<dbReference type="RefSeq" id="WP_379561486.1">
    <property type="nucleotide sequence ID" value="NZ_JBHUMX010000019.1"/>
</dbReference>
<name>A0ABW5Q028_9BACI</name>
<keyword evidence="2" id="KW-1185">Reference proteome</keyword>
<accession>A0ABW5Q028</accession>
<proteinExistence type="predicted"/>